<dbReference type="SUPFAM" id="SSF52047">
    <property type="entry name" value="RNI-like"/>
    <property type="match status" value="1"/>
</dbReference>
<sequence>MATPFISTPFLILSTLFILLTTTSSHPNNYTDLEALLAFKKSIHDDQQHALSSWNETTHFCRWNGVTCSKKHPNRVISVILWSQGLVGSLSPHIGNLSFLRIIDLQNNTFSGPIPQEIGRLRRIRVVELGNNFLGGGIPSNLSRCMNLYYLNLVSNELTGGIVPEIASLVNLQSLGLSRNMLSGTIPPFLGNLTDLFRLSLSTCSLQGEIPESIARLRKMRLLIIGDNDLTGSIPFSLYNLTSVEVFAFAFNRLHGNIPSDIGSTLPKLRILYLHSNHFTGALPASLSNSSQIERVALSMNSFTGNILIDFTRLSALEKFLAEYNRFNGDIDSIGNLSDHLFLLTVRRNQLSGIIPSSIGNLVDLSYNNLSGSIPPQISKLSSIAVVLNLSHNVLTGTIPSEVGTLRNLAAMDLSYNRLSGTIPTSLGSCVVLSSLRLGRNALQGEIPESLRDLRGLEYLDLSHNNLSGLIPKFLVEFHLLYLNLSFNVLEGDVPTLGVFRNESAISLEGNQDLCGGIAALNLSSCPSSPKSNKKGLGKILVPTVVGAICLALAACFCVIIIYKRRTLQNVGTPIFQLPDILRLSYGDLLNATNGFLETNLVGAGRFGSVYKGTINDDDEQTDVAVKVLNLNNLSSTQGSSSSAIKGTIGYIAPEYGMSYVASTQGDVYSYGVLVLEMFTNRRPTSDAFEGCLNLQDFVSTALTDRVMEVVDPFFHRELNVDEKYWDCIVSILRIGVRCSKQLPRDRMSMTEVVNDLKKIRNVFPVYRNGRNVAL</sequence>
<feature type="domain" description="Serine-threonine/tyrosine-protein kinase catalytic" evidence="22">
    <location>
        <begin position="641"/>
        <end position="757"/>
    </location>
</feature>
<comment type="caution">
    <text evidence="24">The sequence shown here is derived from an EMBL/GenBank/DDBJ whole genome shotgun (WGS) entry which is preliminary data.</text>
</comment>
<keyword evidence="9 21" id="KW-0732">Signal</keyword>
<keyword evidence="15 20" id="KW-0472">Membrane</keyword>
<evidence type="ECO:0000256" key="6">
    <source>
        <dbReference type="ARBA" id="ARBA00022614"/>
    </source>
</evidence>
<evidence type="ECO:0000256" key="15">
    <source>
        <dbReference type="ARBA" id="ARBA00023136"/>
    </source>
</evidence>
<keyword evidence="5 24" id="KW-0723">Serine/threonine-protein kinase</keyword>
<dbReference type="SUPFAM" id="SSF56112">
    <property type="entry name" value="Protein kinase-like (PK-like)"/>
    <property type="match status" value="1"/>
</dbReference>
<dbReference type="PANTHER" id="PTHR48059">
    <property type="entry name" value="POLYGALACTURONASE INHIBITOR 1"/>
    <property type="match status" value="1"/>
</dbReference>
<dbReference type="SMART" id="SM00369">
    <property type="entry name" value="LRR_TYP"/>
    <property type="match status" value="5"/>
</dbReference>
<dbReference type="AlphaFoldDB" id="A0ABD1FQ61"/>
<keyword evidence="25" id="KW-1185">Reference proteome</keyword>
<dbReference type="GO" id="GO:0005886">
    <property type="term" value="C:plasma membrane"/>
    <property type="evidence" value="ECO:0007669"/>
    <property type="project" value="UniProtKB-SubCell"/>
</dbReference>
<evidence type="ECO:0000256" key="10">
    <source>
        <dbReference type="ARBA" id="ARBA00022737"/>
    </source>
</evidence>
<gene>
    <name evidence="24" type="ORF">AAHA92_33630</name>
</gene>
<evidence type="ECO:0000256" key="21">
    <source>
        <dbReference type="SAM" id="SignalP"/>
    </source>
</evidence>
<keyword evidence="6" id="KW-0433">Leucine-rich repeat</keyword>
<proteinExistence type="inferred from homology"/>
<dbReference type="PRINTS" id="PR00019">
    <property type="entry name" value="LEURICHRPT"/>
</dbReference>
<comment type="subcellular location">
    <subcellularLocation>
        <location evidence="1">Cell membrane</location>
        <topology evidence="1">Single-pass membrane protein</topology>
    </subcellularLocation>
    <subcellularLocation>
        <location evidence="2">Membrane</location>
        <topology evidence="2">Single-pass type I membrane protein</topology>
    </subcellularLocation>
</comment>
<feature type="binding site" evidence="19">
    <location>
        <position position="627"/>
    </location>
    <ligand>
        <name>ATP</name>
        <dbReference type="ChEBI" id="CHEBI:30616"/>
    </ligand>
</feature>
<evidence type="ECO:0000259" key="22">
    <source>
        <dbReference type="Pfam" id="PF07714"/>
    </source>
</evidence>
<keyword evidence="7 24" id="KW-0808">Transferase</keyword>
<dbReference type="FunFam" id="3.80.10.10:FF:000288">
    <property type="entry name" value="LRR receptor-like serine/threonine-protein kinase EFR"/>
    <property type="match status" value="1"/>
</dbReference>
<dbReference type="EC" id="2.7.11.1" evidence="3"/>
<evidence type="ECO:0000256" key="2">
    <source>
        <dbReference type="ARBA" id="ARBA00004479"/>
    </source>
</evidence>
<evidence type="ECO:0000256" key="7">
    <source>
        <dbReference type="ARBA" id="ARBA00022679"/>
    </source>
</evidence>
<name>A0ABD1FQ61_SALDI</name>
<keyword evidence="10" id="KW-0677">Repeat</keyword>
<keyword evidence="8 20" id="KW-0812">Transmembrane</keyword>
<dbReference type="Proteomes" id="UP001567538">
    <property type="component" value="Unassembled WGS sequence"/>
</dbReference>
<dbReference type="Pfam" id="PF08263">
    <property type="entry name" value="LRRNT_2"/>
    <property type="match status" value="1"/>
</dbReference>
<dbReference type="InterPro" id="IPR011009">
    <property type="entry name" value="Kinase-like_dom_sf"/>
</dbReference>
<dbReference type="Pfam" id="PF07714">
    <property type="entry name" value="PK_Tyr_Ser-Thr"/>
    <property type="match status" value="1"/>
</dbReference>
<dbReference type="InterPro" id="IPR013210">
    <property type="entry name" value="LRR_N_plant-typ"/>
</dbReference>
<evidence type="ECO:0000313" key="24">
    <source>
        <dbReference type="EMBL" id="KAL1533792.1"/>
    </source>
</evidence>
<evidence type="ECO:0000256" key="13">
    <source>
        <dbReference type="ARBA" id="ARBA00022840"/>
    </source>
</evidence>
<dbReference type="Pfam" id="PF13855">
    <property type="entry name" value="LRR_8"/>
    <property type="match status" value="1"/>
</dbReference>
<evidence type="ECO:0000256" key="4">
    <source>
        <dbReference type="ARBA" id="ARBA00022475"/>
    </source>
</evidence>
<feature type="domain" description="Leucine-rich repeat-containing N-terminal plant-type" evidence="23">
    <location>
        <begin position="31"/>
        <end position="69"/>
    </location>
</feature>
<dbReference type="EMBL" id="JBEAFC010000014">
    <property type="protein sequence ID" value="KAL1533792.1"/>
    <property type="molecule type" value="Genomic_DNA"/>
</dbReference>
<accession>A0ABD1FQ61</accession>
<evidence type="ECO:0000256" key="18">
    <source>
        <dbReference type="ARBA" id="ARBA00038043"/>
    </source>
</evidence>
<dbReference type="GO" id="GO:0051707">
    <property type="term" value="P:response to other organism"/>
    <property type="evidence" value="ECO:0007669"/>
    <property type="project" value="UniProtKB-ARBA"/>
</dbReference>
<keyword evidence="14 20" id="KW-1133">Transmembrane helix</keyword>
<dbReference type="FunFam" id="3.80.10.10:FF:000101">
    <property type="entry name" value="LRR receptor-like serine/threonine-protein kinase ERECTA"/>
    <property type="match status" value="1"/>
</dbReference>
<reference evidence="24 25" key="1">
    <citation type="submission" date="2024-06" db="EMBL/GenBank/DDBJ databases">
        <title>A chromosome level genome sequence of Diviner's sage (Salvia divinorum).</title>
        <authorList>
            <person name="Ford S.A."/>
            <person name="Ro D.-K."/>
            <person name="Ness R.W."/>
            <person name="Phillips M.A."/>
        </authorList>
    </citation>
    <scope>NUCLEOTIDE SEQUENCE [LARGE SCALE GENOMIC DNA]</scope>
    <source>
        <strain evidence="24">SAF-2024a</strain>
        <tissue evidence="24">Leaf</tissue>
    </source>
</reference>
<dbReference type="Gene3D" id="3.80.10.10">
    <property type="entry name" value="Ribonuclease Inhibitor"/>
    <property type="match status" value="3"/>
</dbReference>
<evidence type="ECO:0000256" key="5">
    <source>
        <dbReference type="ARBA" id="ARBA00022527"/>
    </source>
</evidence>
<evidence type="ECO:0000256" key="16">
    <source>
        <dbReference type="ARBA" id="ARBA00023170"/>
    </source>
</evidence>
<keyword evidence="4" id="KW-1003">Cell membrane</keyword>
<evidence type="ECO:0000256" key="19">
    <source>
        <dbReference type="PROSITE-ProRule" id="PRU10141"/>
    </source>
</evidence>
<keyword evidence="11 19" id="KW-0547">Nucleotide-binding</keyword>
<protein>
    <recommendedName>
        <fullName evidence="3">non-specific serine/threonine protein kinase</fullName>
        <ecNumber evidence="3">2.7.11.1</ecNumber>
    </recommendedName>
</protein>
<evidence type="ECO:0000256" key="9">
    <source>
        <dbReference type="ARBA" id="ARBA00022729"/>
    </source>
</evidence>
<dbReference type="GO" id="GO:0006952">
    <property type="term" value="P:defense response"/>
    <property type="evidence" value="ECO:0007669"/>
    <property type="project" value="UniProtKB-ARBA"/>
</dbReference>
<dbReference type="Gene3D" id="1.10.510.10">
    <property type="entry name" value="Transferase(Phosphotransferase) domain 1"/>
    <property type="match status" value="1"/>
</dbReference>
<keyword evidence="17" id="KW-0325">Glycoprotein</keyword>
<dbReference type="Pfam" id="PF00560">
    <property type="entry name" value="LRR_1"/>
    <property type="match status" value="7"/>
</dbReference>
<dbReference type="InterPro" id="IPR017441">
    <property type="entry name" value="Protein_kinase_ATP_BS"/>
</dbReference>
<dbReference type="GO" id="GO:0004674">
    <property type="term" value="F:protein serine/threonine kinase activity"/>
    <property type="evidence" value="ECO:0007669"/>
    <property type="project" value="UniProtKB-KW"/>
</dbReference>
<evidence type="ECO:0000256" key="11">
    <source>
        <dbReference type="ARBA" id="ARBA00022741"/>
    </source>
</evidence>
<evidence type="ECO:0000256" key="12">
    <source>
        <dbReference type="ARBA" id="ARBA00022777"/>
    </source>
</evidence>
<keyword evidence="13 19" id="KW-0067">ATP-binding</keyword>
<evidence type="ECO:0000256" key="1">
    <source>
        <dbReference type="ARBA" id="ARBA00004162"/>
    </source>
</evidence>
<evidence type="ECO:0000256" key="8">
    <source>
        <dbReference type="ARBA" id="ARBA00022692"/>
    </source>
</evidence>
<dbReference type="SUPFAM" id="SSF52058">
    <property type="entry name" value="L domain-like"/>
    <property type="match status" value="1"/>
</dbReference>
<feature type="signal peptide" evidence="21">
    <location>
        <begin position="1"/>
        <end position="25"/>
    </location>
</feature>
<organism evidence="24 25">
    <name type="scientific">Salvia divinorum</name>
    <name type="common">Maria pastora</name>
    <name type="synonym">Diviner's sage</name>
    <dbReference type="NCBI Taxonomy" id="28513"/>
    <lineage>
        <taxon>Eukaryota</taxon>
        <taxon>Viridiplantae</taxon>
        <taxon>Streptophyta</taxon>
        <taxon>Embryophyta</taxon>
        <taxon>Tracheophyta</taxon>
        <taxon>Spermatophyta</taxon>
        <taxon>Magnoliopsida</taxon>
        <taxon>eudicotyledons</taxon>
        <taxon>Gunneridae</taxon>
        <taxon>Pentapetalae</taxon>
        <taxon>asterids</taxon>
        <taxon>lamiids</taxon>
        <taxon>Lamiales</taxon>
        <taxon>Lamiaceae</taxon>
        <taxon>Nepetoideae</taxon>
        <taxon>Mentheae</taxon>
        <taxon>Salviinae</taxon>
        <taxon>Salvia</taxon>
        <taxon>Salvia subgen. Calosphace</taxon>
    </lineage>
</organism>
<evidence type="ECO:0000256" key="17">
    <source>
        <dbReference type="ARBA" id="ARBA00023180"/>
    </source>
</evidence>
<dbReference type="InterPro" id="IPR001611">
    <property type="entry name" value="Leu-rich_rpt"/>
</dbReference>
<dbReference type="PROSITE" id="PS00107">
    <property type="entry name" value="PROTEIN_KINASE_ATP"/>
    <property type="match status" value="1"/>
</dbReference>
<feature type="transmembrane region" description="Helical" evidence="20">
    <location>
        <begin position="540"/>
        <end position="563"/>
    </location>
</feature>
<feature type="chain" id="PRO_5044863606" description="non-specific serine/threonine protein kinase" evidence="21">
    <location>
        <begin position="26"/>
        <end position="775"/>
    </location>
</feature>
<evidence type="ECO:0000256" key="14">
    <source>
        <dbReference type="ARBA" id="ARBA00022989"/>
    </source>
</evidence>
<dbReference type="InterPro" id="IPR001245">
    <property type="entry name" value="Ser-Thr/Tyr_kinase_cat_dom"/>
</dbReference>
<dbReference type="GO" id="GO:0005524">
    <property type="term" value="F:ATP binding"/>
    <property type="evidence" value="ECO:0007669"/>
    <property type="project" value="UniProtKB-UniRule"/>
</dbReference>
<dbReference type="InterPro" id="IPR003591">
    <property type="entry name" value="Leu-rich_rpt_typical-subtyp"/>
</dbReference>
<evidence type="ECO:0000256" key="20">
    <source>
        <dbReference type="SAM" id="Phobius"/>
    </source>
</evidence>
<dbReference type="PANTHER" id="PTHR48059:SF4">
    <property type="entry name" value="POLYGALACTURONASE INHIBITOR 1-RELATED"/>
    <property type="match status" value="1"/>
</dbReference>
<dbReference type="InterPro" id="IPR032675">
    <property type="entry name" value="LRR_dom_sf"/>
</dbReference>
<evidence type="ECO:0000256" key="3">
    <source>
        <dbReference type="ARBA" id="ARBA00012513"/>
    </source>
</evidence>
<keyword evidence="16" id="KW-0675">Receptor</keyword>
<keyword evidence="12 24" id="KW-0418">Kinase</keyword>
<comment type="similarity">
    <text evidence="18">Belongs to the polygalacturonase-inhibiting protein family.</text>
</comment>
<dbReference type="InterPro" id="IPR051848">
    <property type="entry name" value="PGIP"/>
</dbReference>
<evidence type="ECO:0000313" key="25">
    <source>
        <dbReference type="Proteomes" id="UP001567538"/>
    </source>
</evidence>
<evidence type="ECO:0000259" key="23">
    <source>
        <dbReference type="Pfam" id="PF08263"/>
    </source>
</evidence>